<evidence type="ECO:0000313" key="4">
    <source>
        <dbReference type="EMBL" id="MFC7604832.1"/>
    </source>
</evidence>
<organism evidence="4 5">
    <name type="scientific">Streptosporangium amethystogenes subsp. fukuiense</name>
    <dbReference type="NCBI Taxonomy" id="698418"/>
    <lineage>
        <taxon>Bacteria</taxon>
        <taxon>Bacillati</taxon>
        <taxon>Actinomycetota</taxon>
        <taxon>Actinomycetes</taxon>
        <taxon>Streptosporangiales</taxon>
        <taxon>Streptosporangiaceae</taxon>
        <taxon>Streptosporangium</taxon>
    </lineage>
</organism>
<comment type="similarity">
    <text evidence="2 3">Belongs to the DegT/DnrJ/EryC1 family.</text>
</comment>
<dbReference type="EMBL" id="JBHTEE010000001">
    <property type="protein sequence ID" value="MFC7604832.1"/>
    <property type="molecule type" value="Genomic_DNA"/>
</dbReference>
<reference evidence="5" key="1">
    <citation type="journal article" date="2019" name="Int. J. Syst. Evol. Microbiol.">
        <title>The Global Catalogue of Microorganisms (GCM) 10K type strain sequencing project: providing services to taxonomists for standard genome sequencing and annotation.</title>
        <authorList>
            <consortium name="The Broad Institute Genomics Platform"/>
            <consortium name="The Broad Institute Genome Sequencing Center for Infectious Disease"/>
            <person name="Wu L."/>
            <person name="Ma J."/>
        </authorList>
    </citation>
    <scope>NUCLEOTIDE SEQUENCE [LARGE SCALE GENOMIC DNA]</scope>
    <source>
        <strain evidence="5">JCM 10083</strain>
    </source>
</reference>
<dbReference type="PIRSF" id="PIRSF000390">
    <property type="entry name" value="PLP_StrS"/>
    <property type="match status" value="1"/>
</dbReference>
<dbReference type="SUPFAM" id="SSF53383">
    <property type="entry name" value="PLP-dependent transferases"/>
    <property type="match status" value="1"/>
</dbReference>
<protein>
    <submittedName>
        <fullName evidence="4">DegT/DnrJ/EryC1/StrS family aminotransferase</fullName>
    </submittedName>
</protein>
<keyword evidence="1 3" id="KW-0663">Pyridoxal phosphate</keyword>
<dbReference type="GO" id="GO:0008483">
    <property type="term" value="F:transaminase activity"/>
    <property type="evidence" value="ECO:0007669"/>
    <property type="project" value="UniProtKB-KW"/>
</dbReference>
<dbReference type="Gene3D" id="3.40.640.10">
    <property type="entry name" value="Type I PLP-dependent aspartate aminotransferase-like (Major domain)"/>
    <property type="match status" value="1"/>
</dbReference>
<evidence type="ECO:0000256" key="1">
    <source>
        <dbReference type="ARBA" id="ARBA00022898"/>
    </source>
</evidence>
<keyword evidence="4" id="KW-0808">Transferase</keyword>
<dbReference type="InterPro" id="IPR015424">
    <property type="entry name" value="PyrdxlP-dep_Trfase"/>
</dbReference>
<dbReference type="Pfam" id="PF01041">
    <property type="entry name" value="DegT_DnrJ_EryC1"/>
    <property type="match status" value="1"/>
</dbReference>
<dbReference type="PANTHER" id="PTHR30244">
    <property type="entry name" value="TRANSAMINASE"/>
    <property type="match status" value="1"/>
</dbReference>
<evidence type="ECO:0000313" key="5">
    <source>
        <dbReference type="Proteomes" id="UP001596514"/>
    </source>
</evidence>
<evidence type="ECO:0000256" key="2">
    <source>
        <dbReference type="ARBA" id="ARBA00037999"/>
    </source>
</evidence>
<dbReference type="PANTHER" id="PTHR30244:SF36">
    <property type="entry name" value="3-OXO-GLUCOSE-6-PHOSPHATE:GLUTAMATE AMINOTRANSFERASE"/>
    <property type="match status" value="1"/>
</dbReference>
<dbReference type="InterPro" id="IPR000653">
    <property type="entry name" value="DegT/StrS_aminotransferase"/>
</dbReference>
<gene>
    <name evidence="4" type="ORF">ACFQVD_32470</name>
</gene>
<comment type="caution">
    <text evidence="4">The sequence shown here is derived from an EMBL/GenBank/DDBJ whole genome shotgun (WGS) entry which is preliminary data.</text>
</comment>
<dbReference type="InterPro" id="IPR015422">
    <property type="entry name" value="PyrdxlP-dep_Trfase_small"/>
</dbReference>
<keyword evidence="5" id="KW-1185">Reference proteome</keyword>
<evidence type="ECO:0000256" key="3">
    <source>
        <dbReference type="RuleBase" id="RU004508"/>
    </source>
</evidence>
<keyword evidence="4" id="KW-0032">Aminotransferase</keyword>
<sequence>MEKILPPPTTSPARTEPAPIPFFTQATSFGELWPEIRAHCVDILDRGKFSHGAKVAEFEGALARWTGARHVVGVNSGTDALVLLLRAAGLRPGDEVIVPAYTFIATAGSVVLAGGVPVFADIEEHGYGIDPRSVEAVVTPRSRMVMPVHLFDRLADMRGVHAVARRHGLTVLEDSAEAIGMRLDGTHAGLLGVGGVLSFFPTKTLGAIGDAGALLTDDDAVAETARALRHHGRGGRTLDHFPGIANPTVLSGLNSKMDDIQAAVLLTKLARLDADIVRRDELSARYDDRLRGVPGVYAVPGAVPPHPGGNRVCYVHLIEVRDRDALVAHLAAKGIESETYYPVPMHLQPCFAHLGHAPGDFPRAEAACARALALPLYPDLAEWQVDRVCDEVENFYAGGRR</sequence>
<accession>A0ABW2T9Q4</accession>
<proteinExistence type="inferred from homology"/>
<dbReference type="RefSeq" id="WP_343971525.1">
    <property type="nucleotide sequence ID" value="NZ_BAAAGK010000089.1"/>
</dbReference>
<dbReference type="Proteomes" id="UP001596514">
    <property type="component" value="Unassembled WGS sequence"/>
</dbReference>
<dbReference type="CDD" id="cd00616">
    <property type="entry name" value="AHBA_syn"/>
    <property type="match status" value="1"/>
</dbReference>
<dbReference type="InterPro" id="IPR015421">
    <property type="entry name" value="PyrdxlP-dep_Trfase_major"/>
</dbReference>
<dbReference type="Gene3D" id="3.90.1150.10">
    <property type="entry name" value="Aspartate Aminotransferase, domain 1"/>
    <property type="match status" value="1"/>
</dbReference>
<name>A0ABW2T9Q4_9ACTN</name>